<dbReference type="Pfam" id="PF18803">
    <property type="entry name" value="CxC2"/>
    <property type="match status" value="1"/>
</dbReference>
<reference evidence="3" key="1">
    <citation type="submission" date="2023-03" db="EMBL/GenBank/DDBJ databases">
        <title>Massive genome expansion in bonnet fungi (Mycena s.s.) driven by repeated elements and novel gene families across ecological guilds.</title>
        <authorList>
            <consortium name="Lawrence Berkeley National Laboratory"/>
            <person name="Harder C.B."/>
            <person name="Miyauchi S."/>
            <person name="Viragh M."/>
            <person name="Kuo A."/>
            <person name="Thoen E."/>
            <person name="Andreopoulos B."/>
            <person name="Lu D."/>
            <person name="Skrede I."/>
            <person name="Drula E."/>
            <person name="Henrissat B."/>
            <person name="Morin E."/>
            <person name="Kohler A."/>
            <person name="Barry K."/>
            <person name="LaButti K."/>
            <person name="Morin E."/>
            <person name="Salamov A."/>
            <person name="Lipzen A."/>
            <person name="Mereny Z."/>
            <person name="Hegedus B."/>
            <person name="Baldrian P."/>
            <person name="Stursova M."/>
            <person name="Weitz H."/>
            <person name="Taylor A."/>
            <person name="Grigoriev I.V."/>
            <person name="Nagy L.G."/>
            <person name="Martin F."/>
            <person name="Kauserud H."/>
        </authorList>
    </citation>
    <scope>NUCLEOTIDE SEQUENCE</scope>
    <source>
        <strain evidence="3">CBHHK002</strain>
    </source>
</reference>
<evidence type="ECO:0000259" key="2">
    <source>
        <dbReference type="Pfam" id="PF18803"/>
    </source>
</evidence>
<dbReference type="Pfam" id="PF18758">
    <property type="entry name" value="KDZ"/>
    <property type="match status" value="2"/>
</dbReference>
<sequence>MLTWTKHQDEYLHEVLRLEGRSYSAICSTCGGCRGSDPTFQCEHQTCNGPGLFCKQCIVKRHTVLPTYWVQEWNRTFFERQALENLGLVVQLGHLTGYSCDNPWKAHQDFVVIDVTGVHNVNVNYCLCDSKIERWQQLMQVCWWPGTVHDPKTCATFGVVSVHDFLPSLELLSNNNGLNPVFDRRRAFCHIVRPYQTISMMKCAGHGHDPAGVVGTAQSELALLCRSCPHPGRNLPEGWDNINWDAMPEDLRYKYFLFLAQDCNFRLINRNISFVAKDPIVSDGYEYFVNNAKYTEWIRTHVTEKEISTCSGFQAMFLANRKWVKRLRMTGVGGVTCTRHNMWRPNGIGDSQLGECTMHLLIKRVHVWFKVPNFHLPPHVPACHSPYSFHYMWGAGRTHSETIEQNWEFTNGAAASTKMMGVGTRHATLEDLFGFHNWRRQVAWRKIFARQMVENVKEGQVHRDVFEAFDAALRETAPEMVEGWKKWMHQWESRQHTDGTESPFELKETVATLHEIKNKLAKEELLQSEEGTEVERKDTPSTFIVMELEIEDIQRNLTINVKAICIANPTDVQSLDFLKRHTALLKRIQVFHKLQQAYMPNLRRFLSATQRQIWDSEVERHTEAIWLFLPSDILDATKRMHTGTQGLPGVEADLRIGEAREALHTLRQVLRTHTMTNQFCLRHCTGQCMLTRDQGVLRQINLKIRRAKLRYRYVQNALKRLKGDRPWERELQVLEDTDEGGVAVYGVVALGERQRTLSWIWYSARPEEPTEVELPYAWSGAKPMRMQRWQENIVLVEEMHRTIEYGYWSAREWERRANGRAGSVDDELLEGLTAYAREQQQQEVKISGIMTEKWAGIRLKGRAYLECKTALGVDIVVPLNEDDAGEEDDEEEEGPPDYDDEGDDEIVE</sequence>
<feature type="compositionally biased region" description="Acidic residues" evidence="1">
    <location>
        <begin position="880"/>
        <end position="908"/>
    </location>
</feature>
<dbReference type="InterPro" id="IPR041457">
    <property type="entry name" value="CxC2_KDZ-assoc"/>
</dbReference>
<dbReference type="Proteomes" id="UP001218218">
    <property type="component" value="Unassembled WGS sequence"/>
</dbReference>
<comment type="caution">
    <text evidence="3">The sequence shown here is derived from an EMBL/GenBank/DDBJ whole genome shotgun (WGS) entry which is preliminary data.</text>
</comment>
<dbReference type="AlphaFoldDB" id="A0AAD6Z1C1"/>
<protein>
    <recommendedName>
        <fullName evidence="2">CxC2-like cysteine cluster KDZ transposase-associated domain-containing protein</fullName>
    </recommendedName>
</protein>
<dbReference type="EMBL" id="JARIHO010000113">
    <property type="protein sequence ID" value="KAJ7302706.1"/>
    <property type="molecule type" value="Genomic_DNA"/>
</dbReference>
<evidence type="ECO:0000256" key="1">
    <source>
        <dbReference type="SAM" id="MobiDB-lite"/>
    </source>
</evidence>
<keyword evidence="4" id="KW-1185">Reference proteome</keyword>
<evidence type="ECO:0000313" key="3">
    <source>
        <dbReference type="EMBL" id="KAJ7302706.1"/>
    </source>
</evidence>
<feature type="domain" description="CxC2-like cysteine cluster KDZ transposase-associated" evidence="2">
    <location>
        <begin position="83"/>
        <end position="164"/>
    </location>
</feature>
<accession>A0AAD6Z1C1</accession>
<dbReference type="InterPro" id="IPR040521">
    <property type="entry name" value="KDZ"/>
</dbReference>
<evidence type="ECO:0000313" key="4">
    <source>
        <dbReference type="Proteomes" id="UP001218218"/>
    </source>
</evidence>
<proteinExistence type="predicted"/>
<feature type="region of interest" description="Disordered" evidence="1">
    <location>
        <begin position="878"/>
        <end position="908"/>
    </location>
</feature>
<gene>
    <name evidence="3" type="ORF">DFH08DRAFT_918907</name>
</gene>
<name>A0AAD6Z1C1_9AGAR</name>
<organism evidence="3 4">
    <name type="scientific">Mycena albidolilacea</name>
    <dbReference type="NCBI Taxonomy" id="1033008"/>
    <lineage>
        <taxon>Eukaryota</taxon>
        <taxon>Fungi</taxon>
        <taxon>Dikarya</taxon>
        <taxon>Basidiomycota</taxon>
        <taxon>Agaricomycotina</taxon>
        <taxon>Agaricomycetes</taxon>
        <taxon>Agaricomycetidae</taxon>
        <taxon>Agaricales</taxon>
        <taxon>Marasmiineae</taxon>
        <taxon>Mycenaceae</taxon>
        <taxon>Mycena</taxon>
    </lineage>
</organism>